<dbReference type="AlphaFoldDB" id="A0A136A0J6"/>
<evidence type="ECO:0000313" key="2">
    <source>
        <dbReference type="Proteomes" id="UP000070299"/>
    </source>
</evidence>
<sequence length="265" mass="30853">MSENDKGSEYPLKLLALALDQTGVNYRLIASDRIMPQSKALKRLMDNREVNVVWSMTDEQREEVLLPVRIPIYKGLIGWRIFLIRKDMDSRFKYIQSLEHLLKLNPIQGSDWPDTRIMQANGFDVLTASDHDALFGMLVSAQGDFFPRSIVEIWDELENNNSRNNLEIENKLGVRYPAAMYYFVNKKSVPLANLIQTGLEMAIKNGKFDELFLQVHQPYIDASDLKNRTFYQLQNSYLPIKTPLHRKELWFENKQPIVNTEEPES</sequence>
<dbReference type="STRING" id="1799789.AX660_16435"/>
<name>A0A136A0J6_9ALTE</name>
<reference evidence="2" key="1">
    <citation type="submission" date="2016-02" db="EMBL/GenBank/DDBJ databases">
        <authorList>
            <person name="Schultz-Johansen M."/>
            <person name="Glaring M.A."/>
            <person name="Bech P.K."/>
            <person name="Stougaard P."/>
        </authorList>
    </citation>
    <scope>NUCLEOTIDE SEQUENCE [LARGE SCALE GENOMIC DNA]</scope>
    <source>
        <strain evidence="2">S66</strain>
    </source>
</reference>
<proteinExistence type="predicted"/>
<gene>
    <name evidence="1" type="ORF">AX660_16435</name>
</gene>
<evidence type="ECO:0000313" key="1">
    <source>
        <dbReference type="EMBL" id="KXI28734.1"/>
    </source>
</evidence>
<dbReference type="SUPFAM" id="SSF53850">
    <property type="entry name" value="Periplasmic binding protein-like II"/>
    <property type="match status" value="1"/>
</dbReference>
<accession>A0A136A0J6</accession>
<dbReference type="Proteomes" id="UP000070299">
    <property type="component" value="Unassembled WGS sequence"/>
</dbReference>
<dbReference type="OrthoDB" id="547680at2"/>
<organism evidence="1 2">
    <name type="scientific">Paraglaciecola hydrolytica</name>
    <dbReference type="NCBI Taxonomy" id="1799789"/>
    <lineage>
        <taxon>Bacteria</taxon>
        <taxon>Pseudomonadati</taxon>
        <taxon>Pseudomonadota</taxon>
        <taxon>Gammaproteobacteria</taxon>
        <taxon>Alteromonadales</taxon>
        <taxon>Alteromonadaceae</taxon>
        <taxon>Paraglaciecola</taxon>
    </lineage>
</organism>
<comment type="caution">
    <text evidence="1">The sequence shown here is derived from an EMBL/GenBank/DDBJ whole genome shotgun (WGS) entry which is preliminary data.</text>
</comment>
<protein>
    <submittedName>
        <fullName evidence="1">Amino acid ABC transporter substrate-binding protein</fullName>
    </submittedName>
</protein>
<dbReference type="EMBL" id="LSNE01000006">
    <property type="protein sequence ID" value="KXI28734.1"/>
    <property type="molecule type" value="Genomic_DNA"/>
</dbReference>
<keyword evidence="2" id="KW-1185">Reference proteome</keyword>